<dbReference type="EMBL" id="JPMI01000016">
    <property type="protein sequence ID" value="KFA94380.1"/>
    <property type="molecule type" value="Genomic_DNA"/>
</dbReference>
<dbReference type="RefSeq" id="WP_043389733.1">
    <property type="nucleotide sequence ID" value="NZ_JPMI01000016.1"/>
</dbReference>
<comment type="caution">
    <text evidence="2">The sequence shown here is derived from an EMBL/GenBank/DDBJ whole genome shotgun (WGS) entry which is preliminary data.</text>
</comment>
<dbReference type="Proteomes" id="UP000028547">
    <property type="component" value="Unassembled WGS sequence"/>
</dbReference>
<evidence type="ECO:0000256" key="1">
    <source>
        <dbReference type="SAM" id="MobiDB-lite"/>
    </source>
</evidence>
<dbReference type="AlphaFoldDB" id="A0A084T0Z5"/>
<protein>
    <recommendedName>
        <fullName evidence="4">EcsC family protein</fullName>
    </recommendedName>
</protein>
<reference evidence="2 3" key="1">
    <citation type="submission" date="2014-07" db="EMBL/GenBank/DDBJ databases">
        <title>Draft Genome Sequence of Gephyronic Acid Producer, Cystobacter violaceus Strain Cb vi76.</title>
        <authorList>
            <person name="Stevens D.C."/>
            <person name="Young J."/>
            <person name="Carmichael R."/>
            <person name="Tan J."/>
            <person name="Taylor R.E."/>
        </authorList>
    </citation>
    <scope>NUCLEOTIDE SEQUENCE [LARGE SCALE GENOMIC DNA]</scope>
    <source>
        <strain evidence="2 3">Cb vi76</strain>
    </source>
</reference>
<feature type="compositionally biased region" description="Basic and acidic residues" evidence="1">
    <location>
        <begin position="217"/>
        <end position="231"/>
    </location>
</feature>
<organism evidence="2 3">
    <name type="scientific">Archangium violaceum Cb vi76</name>
    <dbReference type="NCBI Taxonomy" id="1406225"/>
    <lineage>
        <taxon>Bacteria</taxon>
        <taxon>Pseudomonadati</taxon>
        <taxon>Myxococcota</taxon>
        <taxon>Myxococcia</taxon>
        <taxon>Myxococcales</taxon>
        <taxon>Cystobacterineae</taxon>
        <taxon>Archangiaceae</taxon>
        <taxon>Archangium</taxon>
    </lineage>
</organism>
<evidence type="ECO:0000313" key="3">
    <source>
        <dbReference type="Proteomes" id="UP000028547"/>
    </source>
</evidence>
<sequence length="258" mass="28173">MKEAEEQSQGRKLLTAVERILSDTDSLIALAEQHLRRAKEDPREASEEVVRHFSNRAAVAGGLAAAPALIPGAGTLVAALGGALADMGFLLKYEVEMALVLSWLHGFDIRKDEERQLAFLLASVSTYDAKSGENVLVDVARAEGVAIWRYAPREVSKHLVGVMTKIALLQLSRGLVRALPLVGIAVGSSMNKVLTTRVGERCIDDLRKRREFLATESTRREREEEVVEARVRPPAKKKSAARKKSAGAPARRTSGRKS</sequence>
<gene>
    <name evidence="2" type="ORF">Q664_03205</name>
</gene>
<feature type="region of interest" description="Disordered" evidence="1">
    <location>
        <begin position="217"/>
        <end position="258"/>
    </location>
</feature>
<accession>A0A084T0Z5</accession>
<feature type="compositionally biased region" description="Basic residues" evidence="1">
    <location>
        <begin position="233"/>
        <end position="245"/>
    </location>
</feature>
<evidence type="ECO:0000313" key="2">
    <source>
        <dbReference type="EMBL" id="KFA94380.1"/>
    </source>
</evidence>
<evidence type="ECO:0008006" key="4">
    <source>
        <dbReference type="Google" id="ProtNLM"/>
    </source>
</evidence>
<name>A0A084T0Z5_9BACT</name>
<proteinExistence type="predicted"/>